<evidence type="ECO:0000256" key="4">
    <source>
        <dbReference type="ARBA" id="ARBA00022679"/>
    </source>
</evidence>
<keyword evidence="11" id="KW-1185">Reference proteome</keyword>
<keyword evidence="3" id="KW-0489">Methyltransferase</keyword>
<evidence type="ECO:0000256" key="7">
    <source>
        <dbReference type="ARBA" id="ARBA00023125"/>
    </source>
</evidence>
<evidence type="ECO:0000256" key="8">
    <source>
        <dbReference type="ARBA" id="ARBA00049120"/>
    </source>
</evidence>
<protein>
    <recommendedName>
        <fullName evidence="2">site-specific DNA-methyltransferase (cytosine-N(4)-specific)</fullName>
        <ecNumber evidence="2">2.1.1.113</ecNumber>
    </recommendedName>
</protein>
<evidence type="ECO:0000256" key="3">
    <source>
        <dbReference type="ARBA" id="ARBA00022603"/>
    </source>
</evidence>
<accession>A0ABM7SCM1</accession>
<dbReference type="InterPro" id="IPR017985">
    <property type="entry name" value="MeTrfase_CN4_CS"/>
</dbReference>
<evidence type="ECO:0000259" key="9">
    <source>
        <dbReference type="Pfam" id="PF01555"/>
    </source>
</evidence>
<evidence type="ECO:0000313" key="11">
    <source>
        <dbReference type="Proteomes" id="UP000826775"/>
    </source>
</evidence>
<dbReference type="InterPro" id="IPR029063">
    <property type="entry name" value="SAM-dependent_MTases_sf"/>
</dbReference>
<dbReference type="EC" id="2.1.1.113" evidence="2"/>
<evidence type="ECO:0000313" key="10">
    <source>
        <dbReference type="EMBL" id="BCZ17551.1"/>
    </source>
</evidence>
<keyword evidence="4" id="KW-0808">Transferase</keyword>
<evidence type="ECO:0000256" key="2">
    <source>
        <dbReference type="ARBA" id="ARBA00012185"/>
    </source>
</evidence>
<proteinExistence type="inferred from homology"/>
<organism evidence="10 11">
    <name type="scientific">Helicobacter gastrocanis</name>
    <dbReference type="NCBI Taxonomy" id="2849641"/>
    <lineage>
        <taxon>Bacteria</taxon>
        <taxon>Pseudomonadati</taxon>
        <taxon>Campylobacterota</taxon>
        <taxon>Epsilonproteobacteria</taxon>
        <taxon>Campylobacterales</taxon>
        <taxon>Helicobacteraceae</taxon>
        <taxon>Helicobacter</taxon>
    </lineage>
</organism>
<name>A0ABM7SCM1_9HELI</name>
<dbReference type="Gene3D" id="3.40.50.150">
    <property type="entry name" value="Vaccinia Virus protein VP39"/>
    <property type="match status" value="1"/>
</dbReference>
<evidence type="ECO:0000256" key="1">
    <source>
        <dbReference type="ARBA" id="ARBA00010203"/>
    </source>
</evidence>
<evidence type="ECO:0000256" key="6">
    <source>
        <dbReference type="ARBA" id="ARBA00022747"/>
    </source>
</evidence>
<keyword evidence="6" id="KW-0680">Restriction system</keyword>
<comment type="similarity">
    <text evidence="1">Belongs to the N(4)/N(6)-methyltransferase family. N(4) subfamily.</text>
</comment>
<dbReference type="SUPFAM" id="SSF53335">
    <property type="entry name" value="S-adenosyl-L-methionine-dependent methyltransferases"/>
    <property type="match status" value="1"/>
</dbReference>
<reference evidence="10 11" key="1">
    <citation type="submission" date="2021-07" db="EMBL/GenBank/DDBJ databases">
        <title>Novel Helicobacter sp. Isolated from a dog.</title>
        <authorList>
            <person name="Rimbara E."/>
            <person name="Suzuki M."/>
        </authorList>
    </citation>
    <scope>NUCLEOTIDE SEQUENCE [LARGE SCALE GENOMIC DNA]</scope>
    <source>
        <strain evidence="11">NHP19-003</strain>
    </source>
</reference>
<keyword evidence="7" id="KW-0238">DNA-binding</keyword>
<gene>
    <name evidence="10" type="ORF">NHP190003_08330</name>
</gene>
<comment type="catalytic activity">
    <reaction evidence="8">
        <text>a 2'-deoxycytidine in DNA + S-adenosyl-L-methionine = an N(4)-methyl-2'-deoxycytidine in DNA + S-adenosyl-L-homocysteine + H(+)</text>
        <dbReference type="Rhea" id="RHEA:16857"/>
        <dbReference type="Rhea" id="RHEA-COMP:11369"/>
        <dbReference type="Rhea" id="RHEA-COMP:13674"/>
        <dbReference type="ChEBI" id="CHEBI:15378"/>
        <dbReference type="ChEBI" id="CHEBI:57856"/>
        <dbReference type="ChEBI" id="CHEBI:59789"/>
        <dbReference type="ChEBI" id="CHEBI:85452"/>
        <dbReference type="ChEBI" id="CHEBI:137933"/>
        <dbReference type="EC" id="2.1.1.113"/>
    </reaction>
</comment>
<dbReference type="EMBL" id="AP024814">
    <property type="protein sequence ID" value="BCZ17551.1"/>
    <property type="molecule type" value="Genomic_DNA"/>
</dbReference>
<feature type="domain" description="DNA methylase N-4/N-6" evidence="9">
    <location>
        <begin position="29"/>
        <end position="114"/>
    </location>
</feature>
<sequence length="114" mass="12776">MSLYFSHKNISLHHANALDPKALEKESLDCTITSPPYNVGIAYNANEDGQSYLEYLDFSTAWLQNAYLWAKDSGRLCLNIPLDKNKGGQQSVGADLVTLAKKVGWLYHSTIIWN</sequence>
<keyword evidence="5" id="KW-0949">S-adenosyl-L-methionine</keyword>
<dbReference type="InterPro" id="IPR002941">
    <property type="entry name" value="DNA_methylase_N4/N6"/>
</dbReference>
<dbReference type="Pfam" id="PF01555">
    <property type="entry name" value="N6_N4_Mtase"/>
    <property type="match status" value="1"/>
</dbReference>
<evidence type="ECO:0000256" key="5">
    <source>
        <dbReference type="ARBA" id="ARBA00022691"/>
    </source>
</evidence>
<dbReference type="PROSITE" id="PS00093">
    <property type="entry name" value="N4_MTASE"/>
    <property type="match status" value="1"/>
</dbReference>
<dbReference type="Proteomes" id="UP000826775">
    <property type="component" value="Chromosome"/>
</dbReference>